<dbReference type="GO" id="GO:0015934">
    <property type="term" value="C:large ribosomal subunit"/>
    <property type="evidence" value="ECO:0007669"/>
    <property type="project" value="InterPro"/>
</dbReference>
<feature type="non-terminal residue" evidence="4">
    <location>
        <position position="74"/>
    </location>
</feature>
<dbReference type="GO" id="GO:0006412">
    <property type="term" value="P:translation"/>
    <property type="evidence" value="ECO:0007669"/>
    <property type="project" value="InterPro"/>
</dbReference>
<comment type="similarity">
    <text evidence="1">Belongs to the universal ribosomal protein uL22 family.</text>
</comment>
<dbReference type="Gene3D" id="3.90.470.10">
    <property type="entry name" value="Ribosomal protein L22/L17"/>
    <property type="match status" value="1"/>
</dbReference>
<dbReference type="GO" id="GO:0003735">
    <property type="term" value="F:structural constituent of ribosome"/>
    <property type="evidence" value="ECO:0007669"/>
    <property type="project" value="InterPro"/>
</dbReference>
<reference evidence="4" key="1">
    <citation type="submission" date="2018-05" db="EMBL/GenBank/DDBJ databases">
        <authorList>
            <person name="Lanie J.A."/>
            <person name="Ng W.-L."/>
            <person name="Kazmierczak K.M."/>
            <person name="Andrzejewski T.M."/>
            <person name="Davidsen T.M."/>
            <person name="Wayne K.J."/>
            <person name="Tettelin H."/>
            <person name="Glass J.I."/>
            <person name="Rusch D."/>
            <person name="Podicherti R."/>
            <person name="Tsui H.-C.T."/>
            <person name="Winkler M.E."/>
        </authorList>
    </citation>
    <scope>NUCLEOTIDE SEQUENCE</scope>
</reference>
<evidence type="ECO:0000313" key="4">
    <source>
        <dbReference type="EMBL" id="SVC27726.1"/>
    </source>
</evidence>
<keyword evidence="3" id="KW-0687">Ribonucleoprotein</keyword>
<accession>A0A382KTP2</accession>
<evidence type="ECO:0000256" key="3">
    <source>
        <dbReference type="ARBA" id="ARBA00023274"/>
    </source>
</evidence>
<dbReference type="PANTHER" id="PTHR13501:SF10">
    <property type="entry name" value="LARGE RIBOSOMAL SUBUNIT PROTEIN UL22M"/>
    <property type="match status" value="1"/>
</dbReference>
<organism evidence="4">
    <name type="scientific">marine metagenome</name>
    <dbReference type="NCBI Taxonomy" id="408172"/>
    <lineage>
        <taxon>unclassified sequences</taxon>
        <taxon>metagenomes</taxon>
        <taxon>ecological metagenomes</taxon>
    </lineage>
</organism>
<dbReference type="InterPro" id="IPR001063">
    <property type="entry name" value="Ribosomal_uL22"/>
</dbReference>
<evidence type="ECO:0000256" key="2">
    <source>
        <dbReference type="ARBA" id="ARBA00022980"/>
    </source>
</evidence>
<dbReference type="Pfam" id="PF00237">
    <property type="entry name" value="Ribosomal_L22"/>
    <property type="match status" value="1"/>
</dbReference>
<dbReference type="EMBL" id="UINC01082708">
    <property type="protein sequence ID" value="SVC27726.1"/>
    <property type="molecule type" value="Genomic_DNA"/>
</dbReference>
<dbReference type="InterPro" id="IPR036394">
    <property type="entry name" value="Ribosomal_uL22_sf"/>
</dbReference>
<sequence>MQLQLIGTPPAREILKILNSAVANASNNEMLNESDLIVSKIFADVGPKLKRFNPKARGRAGAFDSPSSHITIEV</sequence>
<proteinExistence type="inferred from homology"/>
<evidence type="ECO:0000256" key="1">
    <source>
        <dbReference type="ARBA" id="ARBA00009451"/>
    </source>
</evidence>
<name>A0A382KTP2_9ZZZZ</name>
<dbReference type="CDD" id="cd00336">
    <property type="entry name" value="Ribosomal_L22"/>
    <property type="match status" value="1"/>
</dbReference>
<dbReference type="SUPFAM" id="SSF54843">
    <property type="entry name" value="Ribosomal protein L22"/>
    <property type="match status" value="1"/>
</dbReference>
<keyword evidence="2" id="KW-0689">Ribosomal protein</keyword>
<protein>
    <recommendedName>
        <fullName evidence="5">50S ribosomal protein L22</fullName>
    </recommendedName>
</protein>
<dbReference type="AlphaFoldDB" id="A0A382KTP2"/>
<dbReference type="PANTHER" id="PTHR13501">
    <property type="entry name" value="CHLOROPLAST 50S RIBOSOMAL PROTEIN L22-RELATED"/>
    <property type="match status" value="1"/>
</dbReference>
<gene>
    <name evidence="4" type="ORF">METZ01_LOCUS280580</name>
</gene>
<dbReference type="InterPro" id="IPR047867">
    <property type="entry name" value="Ribosomal_uL22_bac/org-type"/>
</dbReference>
<evidence type="ECO:0008006" key="5">
    <source>
        <dbReference type="Google" id="ProtNLM"/>
    </source>
</evidence>